<evidence type="ECO:0000259" key="2">
    <source>
        <dbReference type="Pfam" id="PF01738"/>
    </source>
</evidence>
<protein>
    <recommendedName>
        <fullName evidence="2">Dienelactone hydrolase domain-containing protein</fullName>
    </recommendedName>
</protein>
<evidence type="ECO:0000256" key="1">
    <source>
        <dbReference type="ARBA" id="ARBA00022729"/>
    </source>
</evidence>
<dbReference type="SUPFAM" id="SSF53474">
    <property type="entry name" value="alpha/beta-Hydrolases"/>
    <property type="match status" value="1"/>
</dbReference>
<keyword evidence="1" id="KW-0732">Signal</keyword>
<reference evidence="3" key="1">
    <citation type="journal article" date="2014" name="Front. Microbiol.">
        <title>High frequency of phylogenetically diverse reductive dehalogenase-homologous genes in deep subseafloor sedimentary metagenomes.</title>
        <authorList>
            <person name="Kawai M."/>
            <person name="Futagami T."/>
            <person name="Toyoda A."/>
            <person name="Takaki Y."/>
            <person name="Nishi S."/>
            <person name="Hori S."/>
            <person name="Arai W."/>
            <person name="Tsubouchi T."/>
            <person name="Morono Y."/>
            <person name="Uchiyama I."/>
            <person name="Ito T."/>
            <person name="Fujiyama A."/>
            <person name="Inagaki F."/>
            <person name="Takami H."/>
        </authorList>
    </citation>
    <scope>NUCLEOTIDE SEQUENCE</scope>
    <source>
        <strain evidence="3">Expedition CK06-06</strain>
    </source>
</reference>
<gene>
    <name evidence="3" type="ORF">S01H1_12832</name>
</gene>
<feature type="non-terminal residue" evidence="3">
    <location>
        <position position="1"/>
    </location>
</feature>
<accession>X0RQ06</accession>
<dbReference type="GO" id="GO:0016787">
    <property type="term" value="F:hydrolase activity"/>
    <property type="evidence" value="ECO:0007669"/>
    <property type="project" value="InterPro"/>
</dbReference>
<dbReference type="EMBL" id="BARS01006597">
    <property type="protein sequence ID" value="GAF70929.1"/>
    <property type="molecule type" value="Genomic_DNA"/>
</dbReference>
<dbReference type="Gene3D" id="3.40.50.1820">
    <property type="entry name" value="alpha/beta hydrolase"/>
    <property type="match status" value="1"/>
</dbReference>
<organism evidence="3">
    <name type="scientific">marine sediment metagenome</name>
    <dbReference type="NCBI Taxonomy" id="412755"/>
    <lineage>
        <taxon>unclassified sequences</taxon>
        <taxon>metagenomes</taxon>
        <taxon>ecological metagenomes</taxon>
    </lineage>
</organism>
<dbReference type="PANTHER" id="PTHR43037">
    <property type="entry name" value="UNNAMED PRODUCT-RELATED"/>
    <property type="match status" value="1"/>
</dbReference>
<sequence length="188" mass="21190">PSTEKPPMILFLHGAGERGSDIEDVKRHGLPKEIEAGRELPFVTVSPQCEEGAMWDADALGCLVDEVARAQDVDPTRIYVTGLSMGGRGTWELAVRYPKRFAAIAPVCGWAHPLWARRVRRMGVWVFHGALDAVVRMEKTLNIIRELKALHADVSFTVYPMATHDSWTETYANPDLYDWFLARRTRGE</sequence>
<comment type="caution">
    <text evidence="3">The sequence shown here is derived from an EMBL/GenBank/DDBJ whole genome shotgun (WGS) entry which is preliminary data.</text>
</comment>
<dbReference type="InterPro" id="IPR002925">
    <property type="entry name" value="Dienelactn_hydro"/>
</dbReference>
<feature type="domain" description="Dienelactone hydrolase" evidence="2">
    <location>
        <begin position="64"/>
        <end position="164"/>
    </location>
</feature>
<proteinExistence type="predicted"/>
<dbReference type="InterPro" id="IPR050955">
    <property type="entry name" value="Plant_Biomass_Hydrol_Est"/>
</dbReference>
<evidence type="ECO:0000313" key="3">
    <source>
        <dbReference type="EMBL" id="GAF70929.1"/>
    </source>
</evidence>
<dbReference type="InterPro" id="IPR029058">
    <property type="entry name" value="AB_hydrolase_fold"/>
</dbReference>
<dbReference type="AlphaFoldDB" id="X0RQ06"/>
<dbReference type="Pfam" id="PF01738">
    <property type="entry name" value="DLH"/>
    <property type="match status" value="1"/>
</dbReference>
<name>X0RQ06_9ZZZZ</name>
<dbReference type="PANTHER" id="PTHR43037:SF1">
    <property type="entry name" value="BLL1128 PROTEIN"/>
    <property type="match status" value="1"/>
</dbReference>